<keyword evidence="12" id="KW-0812">Transmembrane</keyword>
<evidence type="ECO:0000259" key="15">
    <source>
        <dbReference type="PROSITE" id="PS50934"/>
    </source>
</evidence>
<keyword evidence="1" id="KW-0217">Developmental protein</keyword>
<feature type="region of interest" description="Disordered" evidence="11">
    <location>
        <begin position="170"/>
        <end position="226"/>
    </location>
</feature>
<dbReference type="CDD" id="cd00167">
    <property type="entry name" value="SANT"/>
    <property type="match status" value="1"/>
</dbReference>
<dbReference type="SUPFAM" id="SSF46689">
    <property type="entry name" value="Homeodomain-like"/>
    <property type="match status" value="2"/>
</dbReference>
<evidence type="ECO:0000256" key="11">
    <source>
        <dbReference type="SAM" id="MobiDB-lite"/>
    </source>
</evidence>
<evidence type="ECO:0000256" key="9">
    <source>
        <dbReference type="PROSITE-ProRule" id="PRU00228"/>
    </source>
</evidence>
<dbReference type="InterPro" id="IPR007526">
    <property type="entry name" value="SWIRM"/>
</dbReference>
<dbReference type="PROSITE" id="PS50135">
    <property type="entry name" value="ZF_ZZ_2"/>
    <property type="match status" value="1"/>
</dbReference>
<dbReference type="Gene3D" id="1.10.10.10">
    <property type="entry name" value="Winged helix-like DNA-binding domain superfamily/Winged helix DNA-binding domain"/>
    <property type="match status" value="1"/>
</dbReference>
<comment type="caution">
    <text evidence="17">The sequence shown here is derived from an EMBL/GenBank/DDBJ whole genome shotgun (WGS) entry which is preliminary data.</text>
</comment>
<feature type="domain" description="ZZ-type" evidence="14">
    <location>
        <begin position="491"/>
        <end position="545"/>
    </location>
</feature>
<evidence type="ECO:0000259" key="13">
    <source>
        <dbReference type="PROSITE" id="PS50090"/>
    </source>
</evidence>
<keyword evidence="8" id="KW-0539">Nucleus</keyword>
<dbReference type="InterPro" id="IPR009057">
    <property type="entry name" value="Homeodomain-like_sf"/>
</dbReference>
<dbReference type="FunFam" id="1.10.10.60:FF:000014">
    <property type="entry name" value="SWI/SNF complex subunit SMARCC2 isoform C"/>
    <property type="match status" value="1"/>
</dbReference>
<evidence type="ECO:0000256" key="4">
    <source>
        <dbReference type="ARBA" id="ARBA00022833"/>
    </source>
</evidence>
<evidence type="ECO:0000256" key="5">
    <source>
        <dbReference type="ARBA" id="ARBA00023015"/>
    </source>
</evidence>
<feature type="non-terminal residue" evidence="17">
    <location>
        <position position="1"/>
    </location>
</feature>
<evidence type="ECO:0000259" key="14">
    <source>
        <dbReference type="PROSITE" id="PS50135"/>
    </source>
</evidence>
<dbReference type="InterPro" id="IPR017884">
    <property type="entry name" value="SANT_dom"/>
</dbReference>
<dbReference type="AlphaFoldDB" id="A0A371I001"/>
<feature type="region of interest" description="Disordered" evidence="11">
    <location>
        <begin position="685"/>
        <end position="705"/>
    </location>
</feature>
<dbReference type="PROSITE" id="PS50090">
    <property type="entry name" value="MYB_LIKE"/>
    <property type="match status" value="1"/>
</dbReference>
<accession>A0A371I001</accession>
<keyword evidence="5" id="KW-0805">Transcription regulation</keyword>
<feature type="domain" description="Myb-like" evidence="13">
    <location>
        <begin position="546"/>
        <end position="596"/>
    </location>
</feature>
<protein>
    <submittedName>
        <fullName evidence="17">SWI/SNF complex subunit SWI3C</fullName>
    </submittedName>
</protein>
<keyword evidence="12" id="KW-1133">Transmembrane helix</keyword>
<dbReference type="OrthoDB" id="118550at2759"/>
<feature type="region of interest" description="Disordered" evidence="11">
    <location>
        <begin position="71"/>
        <end position="90"/>
    </location>
</feature>
<feature type="compositionally biased region" description="Basic and acidic residues" evidence="11">
    <location>
        <begin position="198"/>
        <end position="213"/>
    </location>
</feature>
<keyword evidence="3 9" id="KW-0863">Zinc-finger</keyword>
<dbReference type="EMBL" id="QJKJ01001291">
    <property type="protein sequence ID" value="RDY08362.1"/>
    <property type="molecule type" value="Genomic_DNA"/>
</dbReference>
<evidence type="ECO:0000313" key="17">
    <source>
        <dbReference type="EMBL" id="RDY08362.1"/>
    </source>
</evidence>
<keyword evidence="10" id="KW-0175">Coiled coil</keyword>
<feature type="compositionally biased region" description="Polar residues" evidence="11">
    <location>
        <begin position="685"/>
        <end position="694"/>
    </location>
</feature>
<keyword evidence="7" id="KW-0804">Transcription</keyword>
<dbReference type="GO" id="GO:0005634">
    <property type="term" value="C:nucleus"/>
    <property type="evidence" value="ECO:0007669"/>
    <property type="project" value="UniProtKB-ARBA"/>
</dbReference>
<evidence type="ECO:0000256" key="1">
    <source>
        <dbReference type="ARBA" id="ARBA00022473"/>
    </source>
</evidence>
<evidence type="ECO:0000313" key="18">
    <source>
        <dbReference type="Proteomes" id="UP000257109"/>
    </source>
</evidence>
<evidence type="ECO:0000256" key="10">
    <source>
        <dbReference type="SAM" id="Coils"/>
    </source>
</evidence>
<dbReference type="InterPro" id="IPR000433">
    <property type="entry name" value="Znf_ZZ"/>
</dbReference>
<feature type="coiled-coil region" evidence="10">
    <location>
        <begin position="770"/>
        <end position="823"/>
    </location>
</feature>
<keyword evidence="12" id="KW-0472">Membrane</keyword>
<proteinExistence type="predicted"/>
<dbReference type="GO" id="GO:0008270">
    <property type="term" value="F:zinc ion binding"/>
    <property type="evidence" value="ECO:0007669"/>
    <property type="project" value="UniProtKB-KW"/>
</dbReference>
<sequence length="959" mass="106421">MKNVWGTRANKKAAFEARAKEAKAAEFNPTGPVVIPVTGRETHMNSVFAPNWKASHITHRAEKEREIDPQTQNISFNNNPNPLRQSTTPQSRFSHKFSLSPLNPSLFFFCHASFSFRYSSSSLKPSLSQCHPFASNSCYFSSHLILNPSLLFSISLFVLFLADNRTKWRKRKRDSQITRRQQKHDDDDDDDEENPNMEDDHAEREYDSEEQTHLNHPNSQPHVETEVLSDHGIQISQFPAVIKRSVNRPHSSVAAIVALERALESGDNKAQSALTPPILENVSHGQLQALSFVPSDAFAFDGDSSYVITPPPILEGRGVVKRFGAKVLVVPMHSDWFSPASVHRLERQAVPHFFSGKSPDHTPEKYMECRNCIVALHMEDPGKRITVSDCQGLLVGVDVEDLTRIVRFLDHWGIINYCVRMPSHESPNTASCLREELSGEVRVPSEALKSIDSLIRFDNPKCKLNADEIYLSLTAHNAEVFDLEDRIREHLSENHCNYCSRPLPVVYYQSQKEVDILLCTDCFHDGRFVIGHSSIDFIRVNSTRDYGELDGDSWTDQETLLLLEAMEIYHENWNEIADHVGTKSKAQCILHFLRLPMEDGKLENINVPSTSLSSNSMSRDDSGRQHCYSNGDTAGPVHQIRDSDSRLPFANSGNPAMALVAFLASAVGPRVAASCAHAALAVLSEDNSGSTSQMEAPGHDNRKNPESIHCRDGGPHGETAISNNHNEDKAKVLGSWSLNEGRATPLSAEKVKDAAKAGLSAAAMKAKLFADHEEREIQRLCANIVNHQLKRLELKLKQFAEIETLLMKECEQLERTKQRYAAERSRVISTRLGTAGATPTMNASGVGPSMASNGNNRQQMISASPSQPSISGYGNNQPVHPHMSFAPRPSMFGLGQRLPLSMIQQSQSASSTAMFNAPSNVQPTTNHPLLRPVSGTNSGLEVKRKLGGCAKKCPAFVRK</sequence>
<evidence type="ECO:0000256" key="8">
    <source>
        <dbReference type="ARBA" id="ARBA00023242"/>
    </source>
</evidence>
<dbReference type="Pfam" id="PF16495">
    <property type="entry name" value="SWIRM-assoc_1"/>
    <property type="match status" value="1"/>
</dbReference>
<dbReference type="Pfam" id="PF00249">
    <property type="entry name" value="Myb_DNA-binding"/>
    <property type="match status" value="1"/>
</dbReference>
<evidence type="ECO:0000256" key="7">
    <source>
        <dbReference type="ARBA" id="ARBA00023163"/>
    </source>
</evidence>
<dbReference type="Gene3D" id="1.10.10.60">
    <property type="entry name" value="Homeodomain-like"/>
    <property type="match status" value="1"/>
</dbReference>
<dbReference type="FunFam" id="1.10.10.10:FF:000020">
    <property type="entry name" value="SWI/SNF complex subunit SMARCC2 isoform c"/>
    <property type="match status" value="1"/>
</dbReference>
<name>A0A371I001_MUCPR</name>
<dbReference type="PANTHER" id="PTHR12802">
    <property type="entry name" value="SWI/SNF COMPLEX-RELATED"/>
    <property type="match status" value="1"/>
</dbReference>
<dbReference type="InterPro" id="IPR001005">
    <property type="entry name" value="SANT/Myb"/>
</dbReference>
<feature type="domain" description="SWIRM" evidence="15">
    <location>
        <begin position="328"/>
        <end position="426"/>
    </location>
</feature>
<evidence type="ECO:0000256" key="6">
    <source>
        <dbReference type="ARBA" id="ARBA00023125"/>
    </source>
</evidence>
<keyword evidence="6" id="KW-0238">DNA-binding</keyword>
<dbReference type="InterPro" id="IPR032451">
    <property type="entry name" value="SMARCC_C"/>
</dbReference>
<gene>
    <name evidence="17" type="primary">SWI3C</name>
    <name evidence="17" type="ORF">CR513_07404</name>
</gene>
<evidence type="ECO:0000259" key="16">
    <source>
        <dbReference type="PROSITE" id="PS51293"/>
    </source>
</evidence>
<dbReference type="InterPro" id="IPR036388">
    <property type="entry name" value="WH-like_DNA-bd_sf"/>
</dbReference>
<feature type="transmembrane region" description="Helical" evidence="12">
    <location>
        <begin position="140"/>
        <end position="162"/>
    </location>
</feature>
<evidence type="ECO:0000256" key="12">
    <source>
        <dbReference type="SAM" id="Phobius"/>
    </source>
</evidence>
<dbReference type="PROSITE" id="PS51293">
    <property type="entry name" value="SANT"/>
    <property type="match status" value="1"/>
</dbReference>
<organism evidence="17 18">
    <name type="scientific">Mucuna pruriens</name>
    <name type="common">Velvet bean</name>
    <name type="synonym">Dolichos pruriens</name>
    <dbReference type="NCBI Taxonomy" id="157652"/>
    <lineage>
        <taxon>Eukaryota</taxon>
        <taxon>Viridiplantae</taxon>
        <taxon>Streptophyta</taxon>
        <taxon>Embryophyta</taxon>
        <taxon>Tracheophyta</taxon>
        <taxon>Spermatophyta</taxon>
        <taxon>Magnoliopsida</taxon>
        <taxon>eudicotyledons</taxon>
        <taxon>Gunneridae</taxon>
        <taxon>Pentapetalae</taxon>
        <taxon>rosids</taxon>
        <taxon>fabids</taxon>
        <taxon>Fabales</taxon>
        <taxon>Fabaceae</taxon>
        <taxon>Papilionoideae</taxon>
        <taxon>50 kb inversion clade</taxon>
        <taxon>NPAAA clade</taxon>
        <taxon>indigoferoid/millettioid clade</taxon>
        <taxon>Phaseoleae</taxon>
        <taxon>Mucuna</taxon>
    </lineage>
</organism>
<dbReference type="Proteomes" id="UP000257109">
    <property type="component" value="Unassembled WGS sequence"/>
</dbReference>
<reference evidence="17" key="1">
    <citation type="submission" date="2018-05" db="EMBL/GenBank/DDBJ databases">
        <title>Draft genome of Mucuna pruriens seed.</title>
        <authorList>
            <person name="Nnadi N.E."/>
            <person name="Vos R."/>
            <person name="Hasami M.H."/>
            <person name="Devisetty U.K."/>
            <person name="Aguiy J.C."/>
        </authorList>
    </citation>
    <scope>NUCLEOTIDE SEQUENCE [LARGE SCALE GENOMIC DNA]</scope>
    <source>
        <strain evidence="17">JCA_2017</strain>
    </source>
</reference>
<dbReference type="Pfam" id="PF04433">
    <property type="entry name" value="SWIRM"/>
    <property type="match status" value="1"/>
</dbReference>
<dbReference type="PANTHER" id="PTHR12802:SF61">
    <property type="entry name" value="SWI_SNF COMPLEX SUBUNIT SWI3C"/>
    <property type="match status" value="1"/>
</dbReference>
<dbReference type="GO" id="GO:0003677">
    <property type="term" value="F:DNA binding"/>
    <property type="evidence" value="ECO:0007669"/>
    <property type="project" value="UniProtKB-KW"/>
</dbReference>
<dbReference type="STRING" id="157652.A0A371I001"/>
<keyword evidence="4" id="KW-0862">Zinc</keyword>
<keyword evidence="2" id="KW-0479">Metal-binding</keyword>
<feature type="compositionally biased region" description="Acidic residues" evidence="11">
    <location>
        <begin position="186"/>
        <end position="197"/>
    </location>
</feature>
<dbReference type="PROSITE" id="PS50934">
    <property type="entry name" value="SWIRM"/>
    <property type="match status" value="1"/>
</dbReference>
<evidence type="ECO:0000256" key="3">
    <source>
        <dbReference type="ARBA" id="ARBA00022771"/>
    </source>
</evidence>
<dbReference type="SMART" id="SM00717">
    <property type="entry name" value="SANT"/>
    <property type="match status" value="1"/>
</dbReference>
<keyword evidence="18" id="KW-1185">Reference proteome</keyword>
<feature type="domain" description="SANT" evidence="16">
    <location>
        <begin position="549"/>
        <end position="600"/>
    </location>
</feature>
<evidence type="ECO:0000256" key="2">
    <source>
        <dbReference type="ARBA" id="ARBA00022723"/>
    </source>
</evidence>